<dbReference type="Proteomes" id="UP000003598">
    <property type="component" value="Unassembled WGS sequence"/>
</dbReference>
<sequence length="56" mass="6666">MIFRSQSNDFMLSTKNPKKLRLSPLQPVLLHRTTPKRKPFFVLPFRGCSHDFYSQK</sequence>
<keyword evidence="2" id="KW-1185">Reference proteome</keyword>
<accession>G5SW78</accession>
<dbReference type="EMBL" id="AFFY01000074">
    <property type="protein sequence ID" value="EHG98543.1"/>
    <property type="molecule type" value="Genomic_DNA"/>
</dbReference>
<reference evidence="1 2" key="1">
    <citation type="submission" date="2011-03" db="EMBL/GenBank/DDBJ databases">
        <authorList>
            <person name="Weinstock G."/>
            <person name="Sodergren E."/>
            <person name="Clifton S."/>
            <person name="Fulton L."/>
            <person name="Fulton B."/>
            <person name="Courtney L."/>
            <person name="Fronick C."/>
            <person name="Harrison M."/>
            <person name="Strong C."/>
            <person name="Farmer C."/>
            <person name="Delahaunty K."/>
            <person name="Markovic C."/>
            <person name="Hall O."/>
            <person name="Minx P."/>
            <person name="Tomlinson C."/>
            <person name="Mitreva M."/>
            <person name="Hou S."/>
            <person name="Chen J."/>
            <person name="Wollam A."/>
            <person name="Pepin K.H."/>
            <person name="Johnson M."/>
            <person name="Bhonagiri V."/>
            <person name="Zhang X."/>
            <person name="Suruliraj S."/>
            <person name="Warren W."/>
            <person name="Chinwalla A."/>
            <person name="Mardis E.R."/>
            <person name="Wilson R.K."/>
        </authorList>
    </citation>
    <scope>NUCLEOTIDE SEQUENCE [LARGE SCALE GENOMIC DNA]</scope>
    <source>
        <strain evidence="1 2">YIT 11840</strain>
    </source>
</reference>
<dbReference type="HOGENOM" id="CLU_3010104_0_0_10"/>
<protein>
    <submittedName>
        <fullName evidence="1">Uncharacterized protein</fullName>
    </submittedName>
</protein>
<dbReference type="STRING" id="762968.HMPREF9441_03650"/>
<comment type="caution">
    <text evidence="1">The sequence shown here is derived from an EMBL/GenBank/DDBJ whole genome shotgun (WGS) entry which is preliminary data.</text>
</comment>
<gene>
    <name evidence="1" type="ORF">HMPREF9441_03650</name>
</gene>
<evidence type="ECO:0000313" key="2">
    <source>
        <dbReference type="Proteomes" id="UP000003598"/>
    </source>
</evidence>
<organism evidence="1 2">
    <name type="scientific">Paraprevotella clara YIT 11840</name>
    <dbReference type="NCBI Taxonomy" id="762968"/>
    <lineage>
        <taxon>Bacteria</taxon>
        <taxon>Pseudomonadati</taxon>
        <taxon>Bacteroidota</taxon>
        <taxon>Bacteroidia</taxon>
        <taxon>Bacteroidales</taxon>
        <taxon>Prevotellaceae</taxon>
        <taxon>Paraprevotella</taxon>
    </lineage>
</organism>
<evidence type="ECO:0000313" key="1">
    <source>
        <dbReference type="EMBL" id="EHG98543.1"/>
    </source>
</evidence>
<proteinExistence type="predicted"/>
<dbReference type="AlphaFoldDB" id="G5SW78"/>
<name>G5SW78_9BACT</name>